<accession>A0ABQ7MN08</accession>
<proteinExistence type="predicted"/>
<dbReference type="Proteomes" id="UP000823674">
    <property type="component" value="Chromosome A04"/>
</dbReference>
<organism evidence="1 2">
    <name type="scientific">Brassica rapa subsp. trilocularis</name>
    <dbReference type="NCBI Taxonomy" id="1813537"/>
    <lineage>
        <taxon>Eukaryota</taxon>
        <taxon>Viridiplantae</taxon>
        <taxon>Streptophyta</taxon>
        <taxon>Embryophyta</taxon>
        <taxon>Tracheophyta</taxon>
        <taxon>Spermatophyta</taxon>
        <taxon>Magnoliopsida</taxon>
        <taxon>eudicotyledons</taxon>
        <taxon>Gunneridae</taxon>
        <taxon>Pentapetalae</taxon>
        <taxon>rosids</taxon>
        <taxon>malvids</taxon>
        <taxon>Brassicales</taxon>
        <taxon>Brassicaceae</taxon>
        <taxon>Brassiceae</taxon>
        <taxon>Brassica</taxon>
    </lineage>
</organism>
<evidence type="ECO:0000313" key="2">
    <source>
        <dbReference type="Proteomes" id="UP000823674"/>
    </source>
</evidence>
<evidence type="ECO:0008006" key="3">
    <source>
        <dbReference type="Google" id="ProtNLM"/>
    </source>
</evidence>
<dbReference type="InterPro" id="IPR012340">
    <property type="entry name" value="NA-bd_OB-fold"/>
</dbReference>
<evidence type="ECO:0000313" key="1">
    <source>
        <dbReference type="EMBL" id="KAG5400119.1"/>
    </source>
</evidence>
<reference evidence="1 2" key="1">
    <citation type="submission" date="2021-03" db="EMBL/GenBank/DDBJ databases">
        <authorList>
            <person name="King G.J."/>
            <person name="Bancroft I."/>
            <person name="Baten A."/>
            <person name="Bloomfield J."/>
            <person name="Borpatragohain P."/>
            <person name="He Z."/>
            <person name="Irish N."/>
            <person name="Irwin J."/>
            <person name="Liu K."/>
            <person name="Mauleon R.P."/>
            <person name="Moore J."/>
            <person name="Morris R."/>
            <person name="Ostergaard L."/>
            <person name="Wang B."/>
            <person name="Wells R."/>
        </authorList>
    </citation>
    <scope>NUCLEOTIDE SEQUENCE [LARGE SCALE GENOMIC DNA]</scope>
    <source>
        <strain evidence="1">R-o-18</strain>
        <tissue evidence="1">Leaf</tissue>
    </source>
</reference>
<dbReference type="CDD" id="cd04481">
    <property type="entry name" value="RPA1_DBD_B_like"/>
    <property type="match status" value="1"/>
</dbReference>
<gene>
    <name evidence="1" type="primary">A04p013650.1_BraROA</name>
    <name evidence="1" type="ORF">IGI04_014726</name>
</gene>
<comment type="caution">
    <text evidence="1">The sequence shown here is derived from an EMBL/GenBank/DDBJ whole genome shotgun (WGS) entry which is preliminary data.</text>
</comment>
<dbReference type="SUPFAM" id="SSF50249">
    <property type="entry name" value="Nucleic acid-binding proteins"/>
    <property type="match status" value="1"/>
</dbReference>
<sequence>MAITTQIATFLATKHFIRWIDSSVVLTDEHGERIHAMCKRNQMKSVQHVMGKIVSLEPVKTVQVKLHDRKVVQFRLVDSSFVYFSGKELACCLWRKYAEQLEVSVERLQPLVCLIMFAKIGFYRDEVQITNAFDASIVYLDPTMEEAFQFMEKLMEDELPLAFIEKQNGKREVVLQEDDWNDLDIKMIFELFVADQEFNCKIICSIESVNTDWHGSDNVTNGAYTFKILEVWSGDKFLEKESQSEPISMMAHHLLPCPLEV</sequence>
<protein>
    <recommendedName>
        <fullName evidence="3">DUF223 domain-containing protein</fullName>
    </recommendedName>
</protein>
<keyword evidence="2" id="KW-1185">Reference proteome</keyword>
<dbReference type="EMBL" id="JADBGQ010000004">
    <property type="protein sequence ID" value="KAG5400119.1"/>
    <property type="molecule type" value="Genomic_DNA"/>
</dbReference>
<dbReference type="Gene3D" id="2.40.50.140">
    <property type="entry name" value="Nucleic acid-binding proteins"/>
    <property type="match status" value="1"/>
</dbReference>
<name>A0ABQ7MN08_BRACM</name>